<dbReference type="GO" id="GO:0006302">
    <property type="term" value="P:double-strand break repair"/>
    <property type="evidence" value="ECO:0007669"/>
    <property type="project" value="InterPro"/>
</dbReference>
<keyword evidence="2" id="KW-0813">Transport</keyword>
<evidence type="ECO:0000313" key="12">
    <source>
        <dbReference type="Proteomes" id="UP000239663"/>
    </source>
</evidence>
<dbReference type="InterPro" id="IPR051535">
    <property type="entry name" value="Siderophore_ABC-ATPase"/>
</dbReference>
<dbReference type="PANTHER" id="PTHR42771:SF2">
    <property type="entry name" value="IRON(3+)-HYDROXAMATE IMPORT ATP-BINDING PROTEIN FHUC"/>
    <property type="match status" value="1"/>
</dbReference>
<dbReference type="InterPro" id="IPR038729">
    <property type="entry name" value="Rad50/SbcC_AAA"/>
</dbReference>
<dbReference type="AlphaFoldDB" id="A0A2S7MXL1"/>
<protein>
    <submittedName>
        <fullName evidence="11">AAA family ATPase</fullName>
    </submittedName>
</protein>
<evidence type="ECO:0000256" key="9">
    <source>
        <dbReference type="ARBA" id="ARBA00023136"/>
    </source>
</evidence>
<keyword evidence="5" id="KW-0547">Nucleotide-binding</keyword>
<dbReference type="Proteomes" id="UP000239663">
    <property type="component" value="Unassembled WGS sequence"/>
</dbReference>
<feature type="domain" description="ABC transporter" evidence="10">
    <location>
        <begin position="3"/>
        <end position="233"/>
    </location>
</feature>
<dbReference type="GO" id="GO:0016887">
    <property type="term" value="F:ATP hydrolysis activity"/>
    <property type="evidence" value="ECO:0007669"/>
    <property type="project" value="InterPro"/>
</dbReference>
<dbReference type="CDD" id="cd00267">
    <property type="entry name" value="ABC_ATPase"/>
    <property type="match status" value="1"/>
</dbReference>
<evidence type="ECO:0000256" key="1">
    <source>
        <dbReference type="ARBA" id="ARBA00004202"/>
    </source>
</evidence>
<evidence type="ECO:0000256" key="5">
    <source>
        <dbReference type="ARBA" id="ARBA00022741"/>
    </source>
</evidence>
<gene>
    <name evidence="11" type="ORF">CYL18_14130</name>
</gene>
<dbReference type="OrthoDB" id="9784297at2"/>
<comment type="subcellular location">
    <subcellularLocation>
        <location evidence="1">Cell membrane</location>
        <topology evidence="1">Peripheral membrane protein</topology>
    </subcellularLocation>
</comment>
<keyword evidence="9" id="KW-0472">Membrane</keyword>
<dbReference type="EMBL" id="PKOZ01000009">
    <property type="protein sequence ID" value="PQD94542.1"/>
    <property type="molecule type" value="Genomic_DNA"/>
</dbReference>
<dbReference type="Pfam" id="PF13476">
    <property type="entry name" value="AAA_23"/>
    <property type="match status" value="1"/>
</dbReference>
<dbReference type="Gene3D" id="3.40.50.300">
    <property type="entry name" value="P-loop containing nucleotide triphosphate hydrolases"/>
    <property type="match status" value="2"/>
</dbReference>
<keyword evidence="7" id="KW-0408">Iron</keyword>
<reference evidence="11 12" key="1">
    <citation type="submission" date="2017-12" db="EMBL/GenBank/DDBJ databases">
        <title>Taxonomic description and draft genome of Pradoshia cofamensis Gen. nov., sp. nov., a thermotolerant bacillale isolated from anterior gut of earthworm Eisenia fetida.</title>
        <authorList>
            <person name="Saha T."/>
            <person name="Chakraborty R."/>
        </authorList>
    </citation>
    <scope>NUCLEOTIDE SEQUENCE [LARGE SCALE GENOMIC DNA]</scope>
    <source>
        <strain evidence="11 12">EAG3</strain>
    </source>
</reference>
<dbReference type="SMART" id="SM00382">
    <property type="entry name" value="AAA"/>
    <property type="match status" value="1"/>
</dbReference>
<keyword evidence="8" id="KW-0406">Ion transport</keyword>
<keyword evidence="12" id="KW-1185">Reference proteome</keyword>
<organism evidence="11 12">
    <name type="scientific">Pradoshia eiseniae</name>
    <dbReference type="NCBI Taxonomy" id="2064768"/>
    <lineage>
        <taxon>Bacteria</taxon>
        <taxon>Bacillati</taxon>
        <taxon>Bacillota</taxon>
        <taxon>Bacilli</taxon>
        <taxon>Bacillales</taxon>
        <taxon>Bacillaceae</taxon>
        <taxon>Pradoshia</taxon>
    </lineage>
</organism>
<evidence type="ECO:0000259" key="10">
    <source>
        <dbReference type="PROSITE" id="PS50893"/>
    </source>
</evidence>
<evidence type="ECO:0000313" key="11">
    <source>
        <dbReference type="EMBL" id="PQD94542.1"/>
    </source>
</evidence>
<dbReference type="SUPFAM" id="SSF52540">
    <property type="entry name" value="P-loop containing nucleoside triphosphate hydrolases"/>
    <property type="match status" value="1"/>
</dbReference>
<dbReference type="InterPro" id="IPR027417">
    <property type="entry name" value="P-loop_NTPase"/>
</dbReference>
<comment type="caution">
    <text evidence="11">The sequence shown here is derived from an EMBL/GenBank/DDBJ whole genome shotgun (WGS) entry which is preliminary data.</text>
</comment>
<keyword evidence="6" id="KW-0067">ATP-binding</keyword>
<dbReference type="InterPro" id="IPR003439">
    <property type="entry name" value="ABC_transporter-like_ATP-bd"/>
</dbReference>
<sequence length="244" mass="27891">MFLKKVTLLRDRIPAADQYPFSIPAIQALDSLHFKKPICFFVGENGTGKSTLLEGIAANIGFNPGGGSRSNSFDVGASSTQLEECLRLSWLPKISNGFFFRAETFYHFASYLDKIERNDGNNFRDYGGKSLHEQSHGESFLNLFSNRFHGKAIYLLDEPEAALSPARQLTFLRVIHDLVKQKNVQMIIATHSPILLGYPNAQIYSFDDNEIKEVSYEMTDHYTITKYFLQHREKMLDELFKEDE</sequence>
<evidence type="ECO:0000256" key="4">
    <source>
        <dbReference type="ARBA" id="ARBA00022496"/>
    </source>
</evidence>
<evidence type="ECO:0000256" key="3">
    <source>
        <dbReference type="ARBA" id="ARBA00022475"/>
    </source>
</evidence>
<evidence type="ECO:0000256" key="8">
    <source>
        <dbReference type="ARBA" id="ARBA00023065"/>
    </source>
</evidence>
<keyword evidence="4" id="KW-0410">Iron transport</keyword>
<dbReference type="GO" id="GO:0006826">
    <property type="term" value="P:iron ion transport"/>
    <property type="evidence" value="ECO:0007669"/>
    <property type="project" value="UniProtKB-KW"/>
</dbReference>
<accession>A0A2S7MXL1</accession>
<dbReference type="InterPro" id="IPR003593">
    <property type="entry name" value="AAA+_ATPase"/>
</dbReference>
<evidence type="ECO:0000256" key="6">
    <source>
        <dbReference type="ARBA" id="ARBA00022840"/>
    </source>
</evidence>
<evidence type="ECO:0000256" key="2">
    <source>
        <dbReference type="ARBA" id="ARBA00022448"/>
    </source>
</evidence>
<dbReference type="Pfam" id="PF13175">
    <property type="entry name" value="AAA_15"/>
    <property type="match status" value="1"/>
</dbReference>
<evidence type="ECO:0000256" key="7">
    <source>
        <dbReference type="ARBA" id="ARBA00023004"/>
    </source>
</evidence>
<dbReference type="RefSeq" id="WP_104850180.1">
    <property type="nucleotide sequence ID" value="NZ_PKOZ01000009.1"/>
</dbReference>
<dbReference type="PROSITE" id="PS50893">
    <property type="entry name" value="ABC_TRANSPORTER_2"/>
    <property type="match status" value="1"/>
</dbReference>
<name>A0A2S7MXL1_9BACI</name>
<dbReference type="GO" id="GO:0005524">
    <property type="term" value="F:ATP binding"/>
    <property type="evidence" value="ECO:0007669"/>
    <property type="project" value="UniProtKB-KW"/>
</dbReference>
<dbReference type="PANTHER" id="PTHR42771">
    <property type="entry name" value="IRON(3+)-HYDROXAMATE IMPORT ATP-BINDING PROTEIN FHUC"/>
    <property type="match status" value="1"/>
</dbReference>
<dbReference type="GO" id="GO:0005886">
    <property type="term" value="C:plasma membrane"/>
    <property type="evidence" value="ECO:0007669"/>
    <property type="project" value="UniProtKB-SubCell"/>
</dbReference>
<keyword evidence="3" id="KW-1003">Cell membrane</keyword>
<proteinExistence type="predicted"/>
<dbReference type="InterPro" id="IPR041685">
    <property type="entry name" value="AAA_GajA/Old/RecF-like"/>
</dbReference>